<dbReference type="KEGG" id="wei:EQG49_00405"/>
<dbReference type="PANTHER" id="PTHR34985:SF1">
    <property type="entry name" value="SLR0554 PROTEIN"/>
    <property type="match status" value="1"/>
</dbReference>
<evidence type="ECO:0000313" key="2">
    <source>
        <dbReference type="EMBL" id="QBO35015.1"/>
    </source>
</evidence>
<evidence type="ECO:0000259" key="1">
    <source>
        <dbReference type="Pfam" id="PF05272"/>
    </source>
</evidence>
<organism evidence="2 3">
    <name type="scientific">Periweissella cryptocerci</name>
    <dbReference type="NCBI Taxonomy" id="2506420"/>
    <lineage>
        <taxon>Bacteria</taxon>
        <taxon>Bacillati</taxon>
        <taxon>Bacillota</taxon>
        <taxon>Bacilli</taxon>
        <taxon>Lactobacillales</taxon>
        <taxon>Lactobacillaceae</taxon>
        <taxon>Periweissella</taxon>
    </lineage>
</organism>
<accession>A0A4V1AIC4</accession>
<dbReference type="AlphaFoldDB" id="A0A4V1AIC4"/>
<name>A0A4V1AIC4_9LACO</name>
<proteinExistence type="predicted"/>
<dbReference type="Proteomes" id="UP000292886">
    <property type="component" value="Chromosome"/>
</dbReference>
<dbReference type="RefSeq" id="WP_133362095.1">
    <property type="nucleotide sequence ID" value="NZ_CP037940.1"/>
</dbReference>
<dbReference type="PANTHER" id="PTHR34985">
    <property type="entry name" value="SLR0554 PROTEIN"/>
    <property type="match status" value="1"/>
</dbReference>
<gene>
    <name evidence="2" type="ORF">EQG49_00405</name>
</gene>
<dbReference type="InterPro" id="IPR007936">
    <property type="entry name" value="VapE-like_dom"/>
</dbReference>
<keyword evidence="3" id="KW-1185">Reference proteome</keyword>
<protein>
    <recommendedName>
        <fullName evidence="1">Virulence-associated protein E-like domain-containing protein</fullName>
    </recommendedName>
</protein>
<feature type="domain" description="Virulence-associated protein E-like" evidence="1">
    <location>
        <begin position="124"/>
        <end position="343"/>
    </location>
</feature>
<dbReference type="OrthoDB" id="9763644at2"/>
<dbReference type="Pfam" id="PF05272">
    <property type="entry name" value="VapE-like_dom"/>
    <property type="match status" value="1"/>
</dbReference>
<reference evidence="3" key="1">
    <citation type="submission" date="2019-03" db="EMBL/GenBank/DDBJ databases">
        <title>Weissella sp. 26KH-42 Genome sequencing.</title>
        <authorList>
            <person name="Heo J."/>
            <person name="Kim S.-J."/>
            <person name="Kim J.-S."/>
            <person name="Hong S.-B."/>
            <person name="Kwon S.-W."/>
        </authorList>
    </citation>
    <scope>NUCLEOTIDE SEQUENCE [LARGE SCALE GENOMIC DNA]</scope>
    <source>
        <strain evidence="3">26KH-42</strain>
    </source>
</reference>
<dbReference type="EMBL" id="CP037940">
    <property type="protein sequence ID" value="QBO35015.1"/>
    <property type="molecule type" value="Genomic_DNA"/>
</dbReference>
<evidence type="ECO:0000313" key="3">
    <source>
        <dbReference type="Proteomes" id="UP000292886"/>
    </source>
</evidence>
<sequence>MEKFTAIKEQVLAGVPAWIDELTRHSTGIVKTGSPRNVALYVNNSAALAGVIGYNEFTGEVVGVKACPALGLANVGRLEDIHEIHLKSYLEAEYDFLADDRALTQGVELAARELPFNPMKDWVERKTWDGIARVATYFIDYLGCVDDEYNRMIATRWFVGLVARIYRPGCKFEIVPVLTGKQGIGKSTCVANLVPREYFTDQLSSFAPEKDELAKLNTKSVVELSEIRADKNATIEQKKAFISSQIDEIRKPYGRRATVMERAFVLIATTNNSEFLSDATGERRFFPIEAGRTTATKSPWDTALVQAEVAQLFAEAKVLFDAGERYHISRDDAALADIYQERAKHTDLEAEAVLKYLDMEVPVTWEKVSNGLRGLYYRNYPDNLEEIRHRWMEKSFGFDDREPLGRTTTSEVLGSVFSVETADLPRISAGRMGKKIGVTIENCDGWVKKRTNTFRGYFREL</sequence>